<evidence type="ECO:0000259" key="3">
    <source>
        <dbReference type="Pfam" id="PF03413"/>
    </source>
</evidence>
<dbReference type="AlphaFoldDB" id="A0A852RA85"/>
<dbReference type="EMBL" id="JACCBF010000001">
    <property type="protein sequence ID" value="NYD29977.1"/>
    <property type="molecule type" value="Genomic_DNA"/>
</dbReference>
<dbReference type="Proteomes" id="UP000582231">
    <property type="component" value="Unassembled WGS sequence"/>
</dbReference>
<evidence type="ECO:0000256" key="1">
    <source>
        <dbReference type="SAM" id="MobiDB-lite"/>
    </source>
</evidence>
<evidence type="ECO:0000313" key="4">
    <source>
        <dbReference type="EMBL" id="NYD29977.1"/>
    </source>
</evidence>
<feature type="domain" description="PepSY" evidence="3">
    <location>
        <begin position="43"/>
        <end position="88"/>
    </location>
</feature>
<organism evidence="4 5">
    <name type="scientific">Nocardioides kongjuensis</name>
    <dbReference type="NCBI Taxonomy" id="349522"/>
    <lineage>
        <taxon>Bacteria</taxon>
        <taxon>Bacillati</taxon>
        <taxon>Actinomycetota</taxon>
        <taxon>Actinomycetes</taxon>
        <taxon>Propionibacteriales</taxon>
        <taxon>Nocardioidaceae</taxon>
        <taxon>Nocardioides</taxon>
    </lineage>
</organism>
<dbReference type="Gene3D" id="3.30.505.20">
    <property type="match status" value="2"/>
</dbReference>
<proteinExistence type="predicted"/>
<reference evidence="4 5" key="1">
    <citation type="submission" date="2020-07" db="EMBL/GenBank/DDBJ databases">
        <title>Sequencing the genomes of 1000 actinobacteria strains.</title>
        <authorList>
            <person name="Klenk H.-P."/>
        </authorList>
    </citation>
    <scope>NUCLEOTIDE SEQUENCE [LARGE SCALE GENOMIC DNA]</scope>
    <source>
        <strain evidence="4 5">DSM 19082</strain>
    </source>
</reference>
<accession>A0A852RA85</accession>
<sequence length="165" mass="16850">MNTALRSKRLLVPTVVAVAALAVGGTVWAASGDDEVGGGERDRVAAAAEKAAGGGDAVSVETSDDAGEAYEVEVRRPDGTEVDVTLDADLRVVGHDADDRVLGAEERASVEKAVLDAVGGGTVLEVGASDDPGVAYEADVRDGNGVEWDVDLDAAFAVVEKTEDR</sequence>
<dbReference type="RefSeq" id="WP_179726297.1">
    <property type="nucleotide sequence ID" value="NZ_BAABEF010000001.1"/>
</dbReference>
<keyword evidence="5" id="KW-1185">Reference proteome</keyword>
<dbReference type="InterPro" id="IPR025711">
    <property type="entry name" value="PepSY"/>
</dbReference>
<feature type="signal peptide" evidence="2">
    <location>
        <begin position="1"/>
        <end position="29"/>
    </location>
</feature>
<evidence type="ECO:0000313" key="5">
    <source>
        <dbReference type="Proteomes" id="UP000582231"/>
    </source>
</evidence>
<feature type="chain" id="PRO_5032435079" evidence="2">
    <location>
        <begin position="30"/>
        <end position="165"/>
    </location>
</feature>
<feature type="region of interest" description="Disordered" evidence="1">
    <location>
        <begin position="47"/>
        <end position="67"/>
    </location>
</feature>
<name>A0A852RA85_9ACTN</name>
<evidence type="ECO:0000256" key="2">
    <source>
        <dbReference type="SAM" id="SignalP"/>
    </source>
</evidence>
<gene>
    <name evidence="4" type="ORF">BJ958_001523</name>
</gene>
<dbReference type="Pfam" id="PF03413">
    <property type="entry name" value="PepSY"/>
    <property type="match status" value="1"/>
</dbReference>
<protein>
    <submittedName>
        <fullName evidence="4">Putative membrane protein YkoI</fullName>
    </submittedName>
</protein>
<comment type="caution">
    <text evidence="4">The sequence shown here is derived from an EMBL/GenBank/DDBJ whole genome shotgun (WGS) entry which is preliminary data.</text>
</comment>
<keyword evidence="2" id="KW-0732">Signal</keyword>